<dbReference type="Proteomes" id="UP000660380">
    <property type="component" value="Unassembled WGS sequence"/>
</dbReference>
<reference evidence="2 3" key="1">
    <citation type="journal article" date="2020" name="ISME J.">
        <title>Comparative genomics reveals insights into cyanobacterial evolution and habitat adaptation.</title>
        <authorList>
            <person name="Chen M.Y."/>
            <person name="Teng W.K."/>
            <person name="Zhao L."/>
            <person name="Hu C.X."/>
            <person name="Zhou Y.K."/>
            <person name="Han B.P."/>
            <person name="Song L.R."/>
            <person name="Shu W.S."/>
        </authorList>
    </citation>
    <scope>NUCLEOTIDE SEQUENCE [LARGE SCALE GENOMIC DNA]</scope>
    <source>
        <strain evidence="2 3">FACHB-248</strain>
    </source>
</reference>
<evidence type="ECO:0000313" key="2">
    <source>
        <dbReference type="EMBL" id="MBD2608138.1"/>
    </source>
</evidence>
<sequence length="51" mass="6169">MSTYKKLEQRYFQNPEQLAEQAKFQYLTLLNGVNYETHWLAWCEEAIKLLS</sequence>
<dbReference type="InterPro" id="IPR018309">
    <property type="entry name" value="Tscrpt_reg_PadR_C"/>
</dbReference>
<feature type="domain" description="Transcription regulator PadR C-terminal" evidence="1">
    <location>
        <begin position="2"/>
        <end position="50"/>
    </location>
</feature>
<organism evidence="2 3">
    <name type="scientific">Scytonema hofmannii FACHB-248</name>
    <dbReference type="NCBI Taxonomy" id="1842502"/>
    <lineage>
        <taxon>Bacteria</taxon>
        <taxon>Bacillati</taxon>
        <taxon>Cyanobacteriota</taxon>
        <taxon>Cyanophyceae</taxon>
        <taxon>Nostocales</taxon>
        <taxon>Scytonemataceae</taxon>
        <taxon>Scytonema</taxon>
    </lineage>
</organism>
<accession>A0ABR8GYA5</accession>
<comment type="caution">
    <text evidence="2">The sequence shown here is derived from an EMBL/GenBank/DDBJ whole genome shotgun (WGS) entry which is preliminary data.</text>
</comment>
<evidence type="ECO:0000259" key="1">
    <source>
        <dbReference type="Pfam" id="PF10400"/>
    </source>
</evidence>
<gene>
    <name evidence="2" type="ORF">H6G81_27395</name>
</gene>
<name>A0ABR8GYA5_9CYAN</name>
<keyword evidence="3" id="KW-1185">Reference proteome</keyword>
<protein>
    <recommendedName>
        <fullName evidence="1">Transcription regulator PadR C-terminal domain-containing protein</fullName>
    </recommendedName>
</protein>
<proteinExistence type="predicted"/>
<dbReference type="EMBL" id="JACJTA010000084">
    <property type="protein sequence ID" value="MBD2608138.1"/>
    <property type="molecule type" value="Genomic_DNA"/>
</dbReference>
<dbReference type="Pfam" id="PF10400">
    <property type="entry name" value="Vir_act_alpha_C"/>
    <property type="match status" value="1"/>
</dbReference>
<dbReference type="Gene3D" id="6.10.140.190">
    <property type="match status" value="1"/>
</dbReference>
<evidence type="ECO:0000313" key="3">
    <source>
        <dbReference type="Proteomes" id="UP000660380"/>
    </source>
</evidence>